<dbReference type="SUPFAM" id="SSF47576">
    <property type="entry name" value="Calponin-homology domain, CH-domain"/>
    <property type="match status" value="1"/>
</dbReference>
<dbReference type="EMBL" id="SWFT01000102">
    <property type="protein sequence ID" value="KAA8901501.1"/>
    <property type="molecule type" value="Genomic_DNA"/>
</dbReference>
<feature type="region of interest" description="Disordered" evidence="1">
    <location>
        <begin position="610"/>
        <end position="629"/>
    </location>
</feature>
<name>A0A642ULN2_DIURU</name>
<evidence type="ECO:0000256" key="1">
    <source>
        <dbReference type="SAM" id="MobiDB-lite"/>
    </source>
</evidence>
<gene>
    <name evidence="3" type="ORF">DIURU_003210</name>
</gene>
<dbReference type="Gene3D" id="1.10.418.10">
    <property type="entry name" value="Calponin-like domain"/>
    <property type="match status" value="2"/>
</dbReference>
<evidence type="ECO:0000313" key="3">
    <source>
        <dbReference type="EMBL" id="KAA8901501.1"/>
    </source>
</evidence>
<comment type="caution">
    <text evidence="3">The sequence shown here is derived from an EMBL/GenBank/DDBJ whole genome shotgun (WGS) entry which is preliminary data.</text>
</comment>
<dbReference type="OrthoDB" id="10017054at2759"/>
<feature type="compositionally biased region" description="Acidic residues" evidence="1">
    <location>
        <begin position="290"/>
        <end position="303"/>
    </location>
</feature>
<dbReference type="InterPro" id="IPR036872">
    <property type="entry name" value="CH_dom_sf"/>
</dbReference>
<dbReference type="InterPro" id="IPR001715">
    <property type="entry name" value="CH_dom"/>
</dbReference>
<dbReference type="PROSITE" id="PS50021">
    <property type="entry name" value="CH"/>
    <property type="match status" value="2"/>
</dbReference>
<proteinExistence type="predicted"/>
<dbReference type="SMART" id="SM00033">
    <property type="entry name" value="CH"/>
    <property type="match status" value="2"/>
</dbReference>
<protein>
    <recommendedName>
        <fullName evidence="2">Calponin-homology (CH) domain-containing protein</fullName>
    </recommendedName>
</protein>
<accession>A0A642ULN2</accession>
<dbReference type="RefSeq" id="XP_034011982.1">
    <property type="nucleotide sequence ID" value="XM_034155948.1"/>
</dbReference>
<reference evidence="3 4" key="1">
    <citation type="submission" date="2019-07" db="EMBL/GenBank/DDBJ databases">
        <title>Genome assembly of two rare yeast pathogens: Diutina rugosa and Trichomonascus ciferrii.</title>
        <authorList>
            <person name="Mixao V."/>
            <person name="Saus E."/>
            <person name="Hansen A."/>
            <person name="Lass-Flor C."/>
            <person name="Gabaldon T."/>
        </authorList>
    </citation>
    <scope>NUCLEOTIDE SEQUENCE [LARGE SCALE GENOMIC DNA]</scope>
    <source>
        <strain evidence="3 4">CBS 613</strain>
    </source>
</reference>
<feature type="domain" description="Calponin-homology (CH)" evidence="2">
    <location>
        <begin position="148"/>
        <end position="252"/>
    </location>
</feature>
<feature type="domain" description="Calponin-homology (CH)" evidence="2">
    <location>
        <begin position="16"/>
        <end position="142"/>
    </location>
</feature>
<evidence type="ECO:0000259" key="2">
    <source>
        <dbReference type="PROSITE" id="PS50021"/>
    </source>
</evidence>
<dbReference type="GeneID" id="54781861"/>
<sequence>MEVASSTAMVADEWTVNQQKTLIRWVNSKLALATDQNMPQVTPKVSVADIGDFSDGLVLNKLTNQLVWEANQVKEDPDLHYLAPMNNRPNFKIQKIENLNDYIAYVQKVLKVPGLTISAENIFNGDVKPVVGLLWNLYHFNHQRKTWTTLKLEMLAWVNHVLKPVKLQVNNFAKEWSIDGGRPHVFLEAIFERFVDLPSLPDSPTEKIDALIEFGGTELGIPPLSDSSDFTSKTPDEKCILPYIIELHRYFHPLFKAGKVKAAPATHGAALPKPKPTEPVKEAVPSEPIEKDEEEEAEAEDDSEFDFHSVNDLVYVILTTHKLRTKYEANANKFVEKAAVAKQSLVPEFADITSELNSSVLNLETNNSSIGKFDSTLKLTIMPALTQMNHMIEVYKQSVTKTRKALAKDHSDLGLIEASINQYLSLIDPSLHYFPQNPMLAYPNLFCSILDVYTAEYQLAYYCKQVIDKLQLCKLDNVMETLEAAVTNDRNEKQAILDCLQQFEQLLTLWEGFKVFYRRFNLEQLEPEVPEFIIPEVPAPVFTIDPELYPTFKAAISKASGHQSLADVTKFLKELKVDPEHIDELVKILPGTIDDASQDADFKLASSSASSSSLLSDNDDDTLFENNQPQVDPLTNKVFDVPTLIEKIELGFSI</sequence>
<dbReference type="OMA" id="YYLTPIY"/>
<dbReference type="GO" id="GO:0007010">
    <property type="term" value="P:cytoskeleton organization"/>
    <property type="evidence" value="ECO:0007669"/>
    <property type="project" value="UniProtKB-ARBA"/>
</dbReference>
<evidence type="ECO:0000313" key="4">
    <source>
        <dbReference type="Proteomes" id="UP000449547"/>
    </source>
</evidence>
<dbReference type="Proteomes" id="UP000449547">
    <property type="component" value="Unassembled WGS sequence"/>
</dbReference>
<dbReference type="AlphaFoldDB" id="A0A642ULN2"/>
<dbReference type="VEuPathDB" id="FungiDB:DIURU_003210"/>
<keyword evidence="4" id="KW-1185">Reference proteome</keyword>
<organism evidence="3 4">
    <name type="scientific">Diutina rugosa</name>
    <name type="common">Yeast</name>
    <name type="synonym">Candida rugosa</name>
    <dbReference type="NCBI Taxonomy" id="5481"/>
    <lineage>
        <taxon>Eukaryota</taxon>
        <taxon>Fungi</taxon>
        <taxon>Dikarya</taxon>
        <taxon>Ascomycota</taxon>
        <taxon>Saccharomycotina</taxon>
        <taxon>Pichiomycetes</taxon>
        <taxon>Debaryomycetaceae</taxon>
        <taxon>Diutina</taxon>
    </lineage>
</organism>
<dbReference type="Pfam" id="PF00307">
    <property type="entry name" value="CH"/>
    <property type="match status" value="2"/>
</dbReference>
<feature type="region of interest" description="Disordered" evidence="1">
    <location>
        <begin position="266"/>
        <end position="303"/>
    </location>
</feature>